<dbReference type="SUPFAM" id="SSF48264">
    <property type="entry name" value="Cytochrome P450"/>
    <property type="match status" value="1"/>
</dbReference>
<dbReference type="GO" id="GO:0016705">
    <property type="term" value="F:oxidoreductase activity, acting on paired donors, with incorporation or reduction of molecular oxygen"/>
    <property type="evidence" value="ECO:0007669"/>
    <property type="project" value="InterPro"/>
</dbReference>
<dbReference type="PANTHER" id="PTHR46206">
    <property type="entry name" value="CYTOCHROME P450"/>
    <property type="match status" value="1"/>
</dbReference>
<reference evidence="10" key="2">
    <citation type="submission" date="2023-06" db="EMBL/GenBank/DDBJ databases">
        <authorList>
            <consortium name="Lawrence Berkeley National Laboratory"/>
            <person name="Haridas S."/>
            <person name="Hensen N."/>
            <person name="Bonometti L."/>
            <person name="Westerberg I."/>
            <person name="Brannstrom I.O."/>
            <person name="Guillou S."/>
            <person name="Cros-Aarteil S."/>
            <person name="Calhoun S."/>
            <person name="Kuo A."/>
            <person name="Mondo S."/>
            <person name="Pangilinan J."/>
            <person name="Riley R."/>
            <person name="Labutti K."/>
            <person name="Andreopoulos B."/>
            <person name="Lipzen A."/>
            <person name="Chen C."/>
            <person name="Yanf M."/>
            <person name="Daum C."/>
            <person name="Ng V."/>
            <person name="Clum A."/>
            <person name="Steindorff A."/>
            <person name="Ohm R."/>
            <person name="Martin F."/>
            <person name="Silar P."/>
            <person name="Natvig D."/>
            <person name="Lalanne C."/>
            <person name="Gautier V."/>
            <person name="Ament-Velasquez S.L."/>
            <person name="Kruys A."/>
            <person name="Hutchinson M.I."/>
            <person name="Powell A.J."/>
            <person name="Barry K."/>
            <person name="Miller A.N."/>
            <person name="Grigoriev I.V."/>
            <person name="Debuchy R."/>
            <person name="Gladieux P."/>
            <person name="Thoren M.H."/>
            <person name="Johannesson H."/>
        </authorList>
    </citation>
    <scope>NUCLEOTIDE SEQUENCE</scope>
    <source>
        <strain evidence="10">SMH4131-1</strain>
    </source>
</reference>
<keyword evidence="5 9" id="KW-0560">Oxidoreductase</keyword>
<keyword evidence="8 9" id="KW-0349">Heme</keyword>
<keyword evidence="7 9" id="KW-0503">Monooxygenase</keyword>
<evidence type="ECO:0000256" key="4">
    <source>
        <dbReference type="ARBA" id="ARBA00022723"/>
    </source>
</evidence>
<gene>
    <name evidence="10" type="ORF">B0T19DRAFT_402673</name>
</gene>
<feature type="binding site" description="axial binding residue" evidence="8">
    <location>
        <position position="495"/>
    </location>
    <ligand>
        <name>heme</name>
        <dbReference type="ChEBI" id="CHEBI:30413"/>
    </ligand>
    <ligandPart>
        <name>Fe</name>
        <dbReference type="ChEBI" id="CHEBI:18248"/>
    </ligandPart>
</feature>
<evidence type="ECO:0000256" key="8">
    <source>
        <dbReference type="PIRSR" id="PIRSR602403-1"/>
    </source>
</evidence>
<dbReference type="AlphaFoldDB" id="A0AAE0IHH9"/>
<comment type="subcellular location">
    <subcellularLocation>
        <location evidence="2">Membrane</location>
        <topology evidence="2">Single-pass membrane protein</topology>
    </subcellularLocation>
</comment>
<dbReference type="InterPro" id="IPR002403">
    <property type="entry name" value="Cyt_P450_E_grp-IV"/>
</dbReference>
<dbReference type="InterPro" id="IPR036396">
    <property type="entry name" value="Cyt_P450_sf"/>
</dbReference>
<evidence type="ECO:0000256" key="5">
    <source>
        <dbReference type="ARBA" id="ARBA00023002"/>
    </source>
</evidence>
<name>A0AAE0IHH9_9PEZI</name>
<comment type="cofactor">
    <cofactor evidence="1 8">
        <name>heme</name>
        <dbReference type="ChEBI" id="CHEBI:30413"/>
    </cofactor>
</comment>
<dbReference type="GO" id="GO:0020037">
    <property type="term" value="F:heme binding"/>
    <property type="evidence" value="ECO:0007669"/>
    <property type="project" value="InterPro"/>
</dbReference>
<evidence type="ECO:0000256" key="6">
    <source>
        <dbReference type="ARBA" id="ARBA00023004"/>
    </source>
</evidence>
<comment type="caution">
    <text evidence="10">The sequence shown here is derived from an EMBL/GenBank/DDBJ whole genome shotgun (WGS) entry which is preliminary data.</text>
</comment>
<evidence type="ECO:0000313" key="11">
    <source>
        <dbReference type="Proteomes" id="UP001286456"/>
    </source>
</evidence>
<dbReference type="PANTHER" id="PTHR46206:SF6">
    <property type="entry name" value="CYTOCHROME P450 MONOOXYGENASE AN1598-RELATED"/>
    <property type="match status" value="1"/>
</dbReference>
<dbReference type="CDD" id="cd11041">
    <property type="entry name" value="CYP503A1-like"/>
    <property type="match status" value="1"/>
</dbReference>
<dbReference type="PROSITE" id="PS00086">
    <property type="entry name" value="CYTOCHROME_P450"/>
    <property type="match status" value="1"/>
</dbReference>
<sequence>MAHHTVSASEQDGEKISRLLSSPLQIIETNRHVLADLLAQFETLSASQKFLAAVLLLGPIYILWSAVGSKTKYADAPIACVDSAHSLKKARLRFRHDALAMLQDGYRQFKGRPWYVPSPLGERLMLPGKYVEELKTAPVDEVDFVATFFEMFEGRYTTMGSRSSLHPRTARNDLNHHMGRVLEPVKEEIQEAFDANIPASDEWQAIGVHHAMVEIVARVSSRMFGGTDLSRNKEWVDATINFALDGFVGAQAIKQYPMLVRPFVAKFIPSLGKIRDHHATAQRVIVPVLRERRAKAAAGWADNDGEAPADFLQWMLDNAEGEEQEESFIAQIQLKLSFAAIHTSAAAPTQLLYDLCAMPEYIQPLLDEIKEVRAELKDGHFDKRALGKLEKLDSIMKESQRFNPLLLVTFERLVTRPYTFSDGFTIPANTQIGVPTQAISMDPALYTDPDKFDGFRFSKLKEAIKPGTNPAEVGKLAYASSNHESMAFGYGRHACPGRWFASNEIKMIMVYLLENYEFRLPGGKTGLANRPPSLNFETQYLPNPDAVIEFRRRRT</sequence>
<dbReference type="InterPro" id="IPR017972">
    <property type="entry name" value="Cyt_P450_CS"/>
</dbReference>
<keyword evidence="6 8" id="KW-0408">Iron</keyword>
<evidence type="ECO:0000313" key="10">
    <source>
        <dbReference type="EMBL" id="KAK3324441.1"/>
    </source>
</evidence>
<proteinExistence type="inferred from homology"/>
<accession>A0AAE0IHH9</accession>
<keyword evidence="4 8" id="KW-0479">Metal-binding</keyword>
<dbReference type="Gene3D" id="1.10.630.10">
    <property type="entry name" value="Cytochrome P450"/>
    <property type="match status" value="1"/>
</dbReference>
<comment type="similarity">
    <text evidence="3 9">Belongs to the cytochrome P450 family.</text>
</comment>
<protein>
    <submittedName>
        <fullName evidence="10">Cytochrome P450</fullName>
    </submittedName>
</protein>
<dbReference type="Proteomes" id="UP001286456">
    <property type="component" value="Unassembled WGS sequence"/>
</dbReference>
<dbReference type="GO" id="GO:0016020">
    <property type="term" value="C:membrane"/>
    <property type="evidence" value="ECO:0007669"/>
    <property type="project" value="UniProtKB-SubCell"/>
</dbReference>
<evidence type="ECO:0000256" key="2">
    <source>
        <dbReference type="ARBA" id="ARBA00004167"/>
    </source>
</evidence>
<dbReference type="EMBL" id="JAUEPO010000004">
    <property type="protein sequence ID" value="KAK3324441.1"/>
    <property type="molecule type" value="Genomic_DNA"/>
</dbReference>
<dbReference type="Pfam" id="PF00067">
    <property type="entry name" value="p450"/>
    <property type="match status" value="1"/>
</dbReference>
<keyword evidence="11" id="KW-1185">Reference proteome</keyword>
<dbReference type="GO" id="GO:0005506">
    <property type="term" value="F:iron ion binding"/>
    <property type="evidence" value="ECO:0007669"/>
    <property type="project" value="InterPro"/>
</dbReference>
<evidence type="ECO:0000256" key="9">
    <source>
        <dbReference type="RuleBase" id="RU000461"/>
    </source>
</evidence>
<dbReference type="InterPro" id="IPR001128">
    <property type="entry name" value="Cyt_P450"/>
</dbReference>
<dbReference type="PRINTS" id="PR00465">
    <property type="entry name" value="EP450IV"/>
</dbReference>
<reference evidence="10" key="1">
    <citation type="journal article" date="2023" name="Mol. Phylogenet. Evol.">
        <title>Genome-scale phylogeny and comparative genomics of the fungal order Sordariales.</title>
        <authorList>
            <person name="Hensen N."/>
            <person name="Bonometti L."/>
            <person name="Westerberg I."/>
            <person name="Brannstrom I.O."/>
            <person name="Guillou S."/>
            <person name="Cros-Aarteil S."/>
            <person name="Calhoun S."/>
            <person name="Haridas S."/>
            <person name="Kuo A."/>
            <person name="Mondo S."/>
            <person name="Pangilinan J."/>
            <person name="Riley R."/>
            <person name="LaButti K."/>
            <person name="Andreopoulos B."/>
            <person name="Lipzen A."/>
            <person name="Chen C."/>
            <person name="Yan M."/>
            <person name="Daum C."/>
            <person name="Ng V."/>
            <person name="Clum A."/>
            <person name="Steindorff A."/>
            <person name="Ohm R.A."/>
            <person name="Martin F."/>
            <person name="Silar P."/>
            <person name="Natvig D.O."/>
            <person name="Lalanne C."/>
            <person name="Gautier V."/>
            <person name="Ament-Velasquez S.L."/>
            <person name="Kruys A."/>
            <person name="Hutchinson M.I."/>
            <person name="Powell A.J."/>
            <person name="Barry K."/>
            <person name="Miller A.N."/>
            <person name="Grigoriev I.V."/>
            <person name="Debuchy R."/>
            <person name="Gladieux P."/>
            <person name="Hiltunen Thoren M."/>
            <person name="Johannesson H."/>
        </authorList>
    </citation>
    <scope>NUCLEOTIDE SEQUENCE</scope>
    <source>
        <strain evidence="10">SMH4131-1</strain>
    </source>
</reference>
<evidence type="ECO:0000256" key="3">
    <source>
        <dbReference type="ARBA" id="ARBA00010617"/>
    </source>
</evidence>
<dbReference type="GO" id="GO:0004497">
    <property type="term" value="F:monooxygenase activity"/>
    <property type="evidence" value="ECO:0007669"/>
    <property type="project" value="UniProtKB-KW"/>
</dbReference>
<evidence type="ECO:0000256" key="7">
    <source>
        <dbReference type="ARBA" id="ARBA00023033"/>
    </source>
</evidence>
<evidence type="ECO:0000256" key="1">
    <source>
        <dbReference type="ARBA" id="ARBA00001971"/>
    </source>
</evidence>
<organism evidence="10 11">
    <name type="scientific">Cercophora scortea</name>
    <dbReference type="NCBI Taxonomy" id="314031"/>
    <lineage>
        <taxon>Eukaryota</taxon>
        <taxon>Fungi</taxon>
        <taxon>Dikarya</taxon>
        <taxon>Ascomycota</taxon>
        <taxon>Pezizomycotina</taxon>
        <taxon>Sordariomycetes</taxon>
        <taxon>Sordariomycetidae</taxon>
        <taxon>Sordariales</taxon>
        <taxon>Lasiosphaeriaceae</taxon>
        <taxon>Cercophora</taxon>
    </lineage>
</organism>